<evidence type="ECO:0000256" key="2">
    <source>
        <dbReference type="SAM" id="Phobius"/>
    </source>
</evidence>
<feature type="compositionally biased region" description="Basic and acidic residues" evidence="1">
    <location>
        <begin position="1"/>
        <end position="15"/>
    </location>
</feature>
<sequence length="95" mass="9890">MALEKRSPSHSDEFLAQKPASSPVLQDVTKAANLSGDATVAVHDLQSSIDRAFSFSPRSTSEVEPLAFVAGIGGAVLFSGMAWIGLAKAFTLLLG</sequence>
<proteinExistence type="predicted"/>
<protein>
    <submittedName>
        <fullName evidence="3">Uncharacterized protein</fullName>
    </submittedName>
</protein>
<dbReference type="AlphaFoldDB" id="V4P658"/>
<dbReference type="PATRIC" id="fig|1121022.4.peg.2806"/>
<dbReference type="Proteomes" id="UP000017837">
    <property type="component" value="Unassembled WGS sequence"/>
</dbReference>
<comment type="caution">
    <text evidence="3">The sequence shown here is derived from an EMBL/GenBank/DDBJ whole genome shotgun (WGS) entry which is preliminary data.</text>
</comment>
<keyword evidence="2" id="KW-0472">Membrane</keyword>
<keyword evidence="4" id="KW-1185">Reference proteome</keyword>
<evidence type="ECO:0000256" key="1">
    <source>
        <dbReference type="SAM" id="MobiDB-lite"/>
    </source>
</evidence>
<keyword evidence="2" id="KW-1133">Transmembrane helix</keyword>
<dbReference type="EMBL" id="AWGB01000029">
    <property type="protein sequence ID" value="ESQ89447.1"/>
    <property type="molecule type" value="Genomic_DNA"/>
</dbReference>
<organism evidence="3 4">
    <name type="scientific">Asticcacaulis benevestitus DSM 16100 = ATCC BAA-896</name>
    <dbReference type="NCBI Taxonomy" id="1121022"/>
    <lineage>
        <taxon>Bacteria</taxon>
        <taxon>Pseudomonadati</taxon>
        <taxon>Pseudomonadota</taxon>
        <taxon>Alphaproteobacteria</taxon>
        <taxon>Caulobacterales</taxon>
        <taxon>Caulobacteraceae</taxon>
        <taxon>Asticcacaulis</taxon>
    </lineage>
</organism>
<keyword evidence="2" id="KW-0812">Transmembrane</keyword>
<feature type="transmembrane region" description="Helical" evidence="2">
    <location>
        <begin position="66"/>
        <end position="86"/>
    </location>
</feature>
<feature type="region of interest" description="Disordered" evidence="1">
    <location>
        <begin position="1"/>
        <end position="22"/>
    </location>
</feature>
<accession>V4P658</accession>
<name>V4P658_9CAUL</name>
<evidence type="ECO:0000313" key="3">
    <source>
        <dbReference type="EMBL" id="ESQ89447.1"/>
    </source>
</evidence>
<dbReference type="RefSeq" id="WP_018082944.1">
    <property type="nucleotide sequence ID" value="NZ_AQWM01000021.1"/>
</dbReference>
<gene>
    <name evidence="3" type="ORF">ABENE_13795</name>
</gene>
<evidence type="ECO:0000313" key="4">
    <source>
        <dbReference type="Proteomes" id="UP000017837"/>
    </source>
</evidence>
<reference evidence="3 4" key="1">
    <citation type="journal article" date="2014" name="Nature">
        <title>Sequential evolution of bacterial morphology by co-option of a developmental regulator.</title>
        <authorList>
            <person name="Jiang C."/>
            <person name="Brown P.J."/>
            <person name="Ducret A."/>
            <person name="Brun Y.V."/>
        </authorList>
    </citation>
    <scope>NUCLEOTIDE SEQUENCE [LARGE SCALE GENOMIC DNA]</scope>
    <source>
        <strain evidence="3 4">DSM 16100</strain>
    </source>
</reference>